<sequence length="572" mass="65115">MLPGIDIPFVWLSKAIGASVDELKLLAIFLASYPLAAILKRLPDDKPQWKNIFSVAITLFYLLGVYDLWGSDIIAQGHMSISHIERQRIDDPSLVDITGGQMVLIMKLHGFSWNVHDGRLKGELLTDNQKDRAVYKMPNLLDFAGYVFFFPSIFTGPAFEYADYRRWLDGSIYDSTPGSKATAPPTKGKRRIPHSTVPAVRKAIGGLIWIGAYLQFSQWYNVPFFLSDEYMKYSFPYRVWLLHMLGFASRTKYYGVWSLTEGACIMAGISYNGIDEKTGQAKWDHLENVNPWGIETAQNSRAYLDSWNKNTNKWLRNYIYLRVTPKGKKPGFRATLATFLTSALWHGFFPGYYLTFVLAAFIQTVAKNFRRYVRPFFLTPDGTKPTQYKIYYDVLGYVATQLAFCFTTAPFVVLGFNDSLKVWARVYFYTVIGVAASMAFFASPAKRALTKRLDKRNHPYLRKTIAEETQYPPTLGLPNDPIREIDEAIDEIRADIETRRRRGSMVTMPSGESLKNAIELKLGRKLEMPEWKLPQVFGGDHQQQQNVTMDKAQARQIAKAAAAATAEGKKEK</sequence>
<keyword evidence="4 7" id="KW-1133">Transmembrane helix</keyword>
<keyword evidence="9" id="KW-1185">Reference proteome</keyword>
<accession>A0A177F6Y9</accession>
<feature type="transmembrane region" description="Helical" evidence="7">
    <location>
        <begin position="352"/>
        <end position="369"/>
    </location>
</feature>
<evidence type="ECO:0000256" key="2">
    <source>
        <dbReference type="ARBA" id="ARBA00022679"/>
    </source>
</evidence>
<dbReference type="RefSeq" id="XP_022511558.1">
    <property type="nucleotide sequence ID" value="XM_022656213.1"/>
</dbReference>
<dbReference type="GO" id="GO:0016020">
    <property type="term" value="C:membrane"/>
    <property type="evidence" value="ECO:0007669"/>
    <property type="project" value="UniProtKB-SubCell"/>
</dbReference>
<dbReference type="Proteomes" id="UP000077002">
    <property type="component" value="Unassembled WGS sequence"/>
</dbReference>
<keyword evidence="6" id="KW-0012">Acyltransferase</keyword>
<evidence type="ECO:0000256" key="1">
    <source>
        <dbReference type="ARBA" id="ARBA00004141"/>
    </source>
</evidence>
<proteinExistence type="predicted"/>
<dbReference type="Pfam" id="PF03062">
    <property type="entry name" value="MBOAT"/>
    <property type="match status" value="1"/>
</dbReference>
<dbReference type="PANTHER" id="PTHR13906:SF4">
    <property type="entry name" value="LYSOPHOSPHOLIPID ACYLTRANSFERASE 6"/>
    <property type="match status" value="1"/>
</dbReference>
<evidence type="ECO:0000256" key="7">
    <source>
        <dbReference type="SAM" id="Phobius"/>
    </source>
</evidence>
<evidence type="ECO:0008006" key="10">
    <source>
        <dbReference type="Google" id="ProtNLM"/>
    </source>
</evidence>
<comment type="subcellular location">
    <subcellularLocation>
        <location evidence="1">Membrane</location>
        <topology evidence="1">Multi-pass membrane protein</topology>
    </subcellularLocation>
</comment>
<protein>
    <recommendedName>
        <fullName evidence="10">Lysophospholipid acyltransferase</fullName>
    </recommendedName>
</protein>
<dbReference type="GO" id="GO:0005783">
    <property type="term" value="C:endoplasmic reticulum"/>
    <property type="evidence" value="ECO:0007669"/>
    <property type="project" value="TreeGrafter"/>
</dbReference>
<evidence type="ECO:0000313" key="9">
    <source>
        <dbReference type="Proteomes" id="UP000077002"/>
    </source>
</evidence>
<dbReference type="InterPro" id="IPR004299">
    <property type="entry name" value="MBOAT_fam"/>
</dbReference>
<gene>
    <name evidence="8" type="ORF">AYO21_06250</name>
</gene>
<dbReference type="OrthoDB" id="286734at2759"/>
<dbReference type="GO" id="GO:0046474">
    <property type="term" value="P:glycerophospholipid biosynthetic process"/>
    <property type="evidence" value="ECO:0007669"/>
    <property type="project" value="TreeGrafter"/>
</dbReference>
<keyword evidence="3 7" id="KW-0812">Transmembrane</keyword>
<dbReference type="GO" id="GO:0003841">
    <property type="term" value="F:1-acylglycerol-3-phosphate O-acyltransferase activity"/>
    <property type="evidence" value="ECO:0007669"/>
    <property type="project" value="TreeGrafter"/>
</dbReference>
<evidence type="ECO:0000256" key="5">
    <source>
        <dbReference type="ARBA" id="ARBA00023136"/>
    </source>
</evidence>
<dbReference type="EMBL" id="LVKK01000042">
    <property type="protein sequence ID" value="OAG39606.1"/>
    <property type="molecule type" value="Genomic_DNA"/>
</dbReference>
<keyword evidence="5 7" id="KW-0472">Membrane</keyword>
<dbReference type="GO" id="GO:0047184">
    <property type="term" value="F:1-acylglycerophosphocholine O-acyltransferase activity"/>
    <property type="evidence" value="ECO:0007669"/>
    <property type="project" value="TreeGrafter"/>
</dbReference>
<feature type="transmembrane region" description="Helical" evidence="7">
    <location>
        <begin position="390"/>
        <end position="414"/>
    </location>
</feature>
<evidence type="ECO:0000313" key="8">
    <source>
        <dbReference type="EMBL" id="OAG39606.1"/>
    </source>
</evidence>
<dbReference type="GeneID" id="34601411"/>
<organism evidence="8 9">
    <name type="scientific">Fonsecaea monophora</name>
    <dbReference type="NCBI Taxonomy" id="254056"/>
    <lineage>
        <taxon>Eukaryota</taxon>
        <taxon>Fungi</taxon>
        <taxon>Dikarya</taxon>
        <taxon>Ascomycota</taxon>
        <taxon>Pezizomycotina</taxon>
        <taxon>Eurotiomycetes</taxon>
        <taxon>Chaetothyriomycetidae</taxon>
        <taxon>Chaetothyriales</taxon>
        <taxon>Herpotrichiellaceae</taxon>
        <taxon>Fonsecaea</taxon>
    </lineage>
</organism>
<feature type="transmembrane region" description="Helical" evidence="7">
    <location>
        <begin position="426"/>
        <end position="445"/>
    </location>
</feature>
<evidence type="ECO:0000256" key="4">
    <source>
        <dbReference type="ARBA" id="ARBA00022989"/>
    </source>
</evidence>
<dbReference type="InterPro" id="IPR049941">
    <property type="entry name" value="LPLAT_7/PORCN-like"/>
</dbReference>
<comment type="caution">
    <text evidence="8">The sequence shown here is derived from an EMBL/GenBank/DDBJ whole genome shotgun (WGS) entry which is preliminary data.</text>
</comment>
<name>A0A177F6Y9_9EURO</name>
<dbReference type="AlphaFoldDB" id="A0A177F6Y9"/>
<evidence type="ECO:0000256" key="3">
    <source>
        <dbReference type="ARBA" id="ARBA00022692"/>
    </source>
</evidence>
<evidence type="ECO:0000256" key="6">
    <source>
        <dbReference type="ARBA" id="ARBA00023315"/>
    </source>
</evidence>
<reference evidence="8 9" key="1">
    <citation type="submission" date="2016-03" db="EMBL/GenBank/DDBJ databases">
        <title>Draft genome sequence of the Fonsecaea monophora CBS 269.37.</title>
        <authorList>
            <person name="Bombassaro A."/>
            <person name="Vinicius W.A."/>
            <person name="De Hoog S."/>
            <person name="Sun J."/>
            <person name="Souza E.M."/>
            <person name="Raittz R.T."/>
            <person name="Costa F."/>
            <person name="Leao A.C."/>
            <person name="Tadra-Sfeir M.Z."/>
            <person name="Baura V."/>
            <person name="Balsanelli E."/>
            <person name="Pedrosa F.O."/>
            <person name="Moreno L.F."/>
            <person name="Steffens M.B."/>
            <person name="Xi L."/>
            <person name="Bocca A.L."/>
            <person name="Felipe M.S."/>
            <person name="Teixeira M."/>
            <person name="Telles Filho F.Q."/>
            <person name="Azevedo C.M."/>
            <person name="Gomes R."/>
            <person name="Vicente V.A."/>
        </authorList>
    </citation>
    <scope>NUCLEOTIDE SEQUENCE [LARGE SCALE GENOMIC DNA]</scope>
    <source>
        <strain evidence="8 9">CBS 269.37</strain>
    </source>
</reference>
<keyword evidence="2" id="KW-0808">Transferase</keyword>
<dbReference type="GO" id="GO:0030258">
    <property type="term" value="P:lipid modification"/>
    <property type="evidence" value="ECO:0007669"/>
    <property type="project" value="TreeGrafter"/>
</dbReference>
<dbReference type="PANTHER" id="PTHR13906">
    <property type="entry name" value="PORCUPINE"/>
    <property type="match status" value="1"/>
</dbReference>